<evidence type="ECO:0000256" key="1">
    <source>
        <dbReference type="ARBA" id="ARBA00006479"/>
    </source>
</evidence>
<dbReference type="Gene3D" id="3.30.420.40">
    <property type="match status" value="2"/>
</dbReference>
<protein>
    <submittedName>
        <fullName evidence="3">ROK family protein</fullName>
    </submittedName>
</protein>
<keyword evidence="4" id="KW-1185">Reference proteome</keyword>
<sequence>MVFVETIFSVRRIPLWFNRSENTHAIVTDIMKHGPLSRSQLAVTHRLSQGTLSKITNSLIEAEILREEGPREEPSGLKNPANRGRPQTALSINAAARTYIGVNVRTHECVLVLTNAMCQALAPHITLHYVDNRPDMVTQTIADGVDQILYTVKRQGLPFPSAIGVTVGGHVTSGNTVTAAPFLQWNGAVNLADMISKACQIPTAIFNDLDSLLIYESWFGAGRNVDRFAMLTIGLGIGYSLCENGREVDYPDKSYGLASHILVDPEGPTCYAGHKGCSQCLTTTSMAVQYTNLMREPETFDSFKRDLDAGNPIAQQLMNLTCFRVGAFIATIANLVMPQKILIGGESAQLTLTSLESIRNGIARYRHSRAGEVNFEILQNEWERWSLSGAARVISQSVIKRPGE</sequence>
<dbReference type="Pfam" id="PF00480">
    <property type="entry name" value="ROK"/>
    <property type="match status" value="1"/>
</dbReference>
<evidence type="ECO:0000256" key="2">
    <source>
        <dbReference type="SAM" id="MobiDB-lite"/>
    </source>
</evidence>
<dbReference type="PANTHER" id="PTHR18964">
    <property type="entry name" value="ROK (REPRESSOR, ORF, KINASE) FAMILY"/>
    <property type="match status" value="1"/>
</dbReference>
<dbReference type="AlphaFoldDB" id="E6JYR5"/>
<dbReference type="PATRIC" id="fig|864564.6.peg.1637"/>
<dbReference type="Proteomes" id="UP000004946">
    <property type="component" value="Chromosome"/>
</dbReference>
<organism evidence="3 4">
    <name type="scientific">Parascardovia denticolens DSM 10105 = JCM 12538</name>
    <dbReference type="NCBI Taxonomy" id="864564"/>
    <lineage>
        <taxon>Bacteria</taxon>
        <taxon>Bacillati</taxon>
        <taxon>Actinomycetota</taxon>
        <taxon>Actinomycetes</taxon>
        <taxon>Bifidobacteriales</taxon>
        <taxon>Bifidobacteriaceae</taxon>
        <taxon>Parascardovia</taxon>
    </lineage>
</organism>
<feature type="region of interest" description="Disordered" evidence="2">
    <location>
        <begin position="67"/>
        <end position="86"/>
    </location>
</feature>
<gene>
    <name evidence="3" type="ORF">HMPREF0620_0081</name>
</gene>
<dbReference type="SUPFAM" id="SSF53067">
    <property type="entry name" value="Actin-like ATPase domain"/>
    <property type="match status" value="1"/>
</dbReference>
<reference evidence="3 4" key="1">
    <citation type="submission" date="2010-12" db="EMBL/GenBank/DDBJ databases">
        <authorList>
            <person name="Muzny D."/>
            <person name="Qin X."/>
            <person name="Buhay C."/>
            <person name="Dugan-Rocha S."/>
            <person name="Ding Y."/>
            <person name="Chen G."/>
            <person name="Hawes A."/>
            <person name="Holder M."/>
            <person name="Jhangiani S."/>
            <person name="Johnson A."/>
            <person name="Khan Z."/>
            <person name="Li Z."/>
            <person name="Liu W."/>
            <person name="Liu X."/>
            <person name="Perez L."/>
            <person name="Shen H."/>
            <person name="Wang Q."/>
            <person name="Watt J."/>
            <person name="Xi L."/>
            <person name="Xin Y."/>
            <person name="Zhou J."/>
            <person name="Deng J."/>
            <person name="Jiang H."/>
            <person name="Liu Y."/>
            <person name="Qu J."/>
            <person name="Song X.-Z."/>
            <person name="Zhang L."/>
            <person name="Villasana D."/>
            <person name="Johnson A."/>
            <person name="Liu J."/>
            <person name="Liyanage D."/>
            <person name="Lorensuhewa L."/>
            <person name="Robinson T."/>
            <person name="Song A."/>
            <person name="Song B.-B."/>
            <person name="Dinh H."/>
            <person name="Thornton R."/>
            <person name="Coyle M."/>
            <person name="Francisco L."/>
            <person name="Jackson L."/>
            <person name="Javaid M."/>
            <person name="Korchina V."/>
            <person name="Kovar C."/>
            <person name="Mata R."/>
            <person name="Mathew T."/>
            <person name="Ngo R."/>
            <person name="Nguyen L."/>
            <person name="Nguyen N."/>
            <person name="Okwuonu G."/>
            <person name="Ongeri F."/>
            <person name="Pham C."/>
            <person name="Simmons D."/>
            <person name="Wilczek-Boney K."/>
            <person name="Hale W."/>
            <person name="Jakkamsetti A."/>
            <person name="Pham P."/>
            <person name="Ruth R."/>
            <person name="San Lucas F."/>
            <person name="Warren J."/>
            <person name="Zhang J."/>
            <person name="Zhao Z."/>
            <person name="Zhou C."/>
            <person name="Zhu D."/>
            <person name="Lee S."/>
            <person name="Bess C."/>
            <person name="Blankenburg K."/>
            <person name="Forbes L."/>
            <person name="Fu Q."/>
            <person name="Gubbala S."/>
            <person name="Hirani K."/>
            <person name="Jayaseelan J.C."/>
            <person name="Lara F."/>
            <person name="Munidasa M."/>
            <person name="Palculict T."/>
            <person name="Patil S."/>
            <person name="Pu L.-L."/>
            <person name="Saada N."/>
            <person name="Tang L."/>
            <person name="Weissenberger G."/>
            <person name="Zhu Y."/>
            <person name="Hemphill L."/>
            <person name="Shang Y."/>
            <person name="Youmans B."/>
            <person name="Ayvaz T."/>
            <person name="Ross M."/>
            <person name="Santibanez J."/>
            <person name="Aqrawi P."/>
            <person name="Gross S."/>
            <person name="Joshi V."/>
            <person name="Fowler G."/>
            <person name="Nazareth L."/>
            <person name="Reid J."/>
            <person name="Worley K."/>
            <person name="Petrosino J."/>
            <person name="Highlander S."/>
            <person name="Gibbs R."/>
        </authorList>
    </citation>
    <scope>NUCLEOTIDE SEQUENCE [LARGE SCALE GENOMIC DNA]</scope>
    <source>
        <strain evidence="3 4">DSM 10105</strain>
    </source>
</reference>
<dbReference type="eggNOG" id="COG1940">
    <property type="taxonomic scope" value="Bacteria"/>
</dbReference>
<evidence type="ECO:0000313" key="3">
    <source>
        <dbReference type="EMBL" id="EFT83076.1"/>
    </source>
</evidence>
<dbReference type="KEGG" id="pdo:PSDT_1494"/>
<name>E6JYR5_PARDN</name>
<dbReference type="Gene3D" id="1.10.10.10">
    <property type="entry name" value="Winged helix-like DNA-binding domain superfamily/Winged helix DNA-binding domain"/>
    <property type="match status" value="1"/>
</dbReference>
<dbReference type="InterPro" id="IPR000600">
    <property type="entry name" value="ROK"/>
</dbReference>
<dbReference type="PANTHER" id="PTHR18964:SF149">
    <property type="entry name" value="BIFUNCTIONAL UDP-N-ACETYLGLUCOSAMINE 2-EPIMERASE_N-ACETYLMANNOSAMINE KINASE"/>
    <property type="match status" value="1"/>
</dbReference>
<dbReference type="InterPro" id="IPR036390">
    <property type="entry name" value="WH_DNA-bd_sf"/>
</dbReference>
<proteinExistence type="inferred from homology"/>
<evidence type="ECO:0000313" key="4">
    <source>
        <dbReference type="Proteomes" id="UP000004946"/>
    </source>
</evidence>
<dbReference type="EMBL" id="AEON01000001">
    <property type="protein sequence ID" value="EFT83076.1"/>
    <property type="molecule type" value="Genomic_DNA"/>
</dbReference>
<dbReference type="InterPro" id="IPR036388">
    <property type="entry name" value="WH-like_DNA-bd_sf"/>
</dbReference>
<accession>E6JYR5</accession>
<dbReference type="InterPro" id="IPR043129">
    <property type="entry name" value="ATPase_NBD"/>
</dbReference>
<dbReference type="HOGENOM" id="CLU_036604_13_4_11"/>
<comment type="caution">
    <text evidence="3">The sequence shown here is derived from an EMBL/GenBank/DDBJ whole genome shotgun (WGS) entry which is preliminary data.</text>
</comment>
<dbReference type="SUPFAM" id="SSF46785">
    <property type="entry name" value="Winged helix' DNA-binding domain"/>
    <property type="match status" value="1"/>
</dbReference>
<comment type="similarity">
    <text evidence="1">Belongs to the ROK (NagC/XylR) family.</text>
</comment>